<gene>
    <name evidence="3" type="ORF">ACFOMH_02575</name>
</gene>
<feature type="transmembrane region" description="Helical" evidence="1">
    <location>
        <begin position="48"/>
        <end position="71"/>
    </location>
</feature>
<evidence type="ECO:0000256" key="1">
    <source>
        <dbReference type="SAM" id="Phobius"/>
    </source>
</evidence>
<keyword evidence="1" id="KW-0472">Membrane</keyword>
<reference evidence="4" key="1">
    <citation type="journal article" date="2019" name="Int. J. Syst. Evol. Microbiol.">
        <title>The Global Catalogue of Microorganisms (GCM) 10K type strain sequencing project: providing services to taxonomists for standard genome sequencing and annotation.</title>
        <authorList>
            <consortium name="The Broad Institute Genomics Platform"/>
            <consortium name="The Broad Institute Genome Sequencing Center for Infectious Disease"/>
            <person name="Wu L."/>
            <person name="Ma J."/>
        </authorList>
    </citation>
    <scope>NUCLEOTIDE SEQUENCE [LARGE SCALE GENOMIC DNA]</scope>
    <source>
        <strain evidence="4">KCTC 42899</strain>
    </source>
</reference>
<keyword evidence="1" id="KW-1133">Transmembrane helix</keyword>
<organism evidence="3 4">
    <name type="scientific">Paracoccus mangrovi</name>
    <dbReference type="NCBI Taxonomy" id="1715645"/>
    <lineage>
        <taxon>Bacteria</taxon>
        <taxon>Pseudomonadati</taxon>
        <taxon>Pseudomonadota</taxon>
        <taxon>Alphaproteobacteria</taxon>
        <taxon>Rhodobacterales</taxon>
        <taxon>Paracoccaceae</taxon>
        <taxon>Paracoccus</taxon>
    </lineage>
</organism>
<dbReference type="Proteomes" id="UP001595721">
    <property type="component" value="Unassembled WGS sequence"/>
</dbReference>
<dbReference type="InterPro" id="IPR013099">
    <property type="entry name" value="K_chnl_dom"/>
</dbReference>
<keyword evidence="1" id="KW-0812">Transmembrane</keyword>
<evidence type="ECO:0000313" key="3">
    <source>
        <dbReference type="EMBL" id="MFC3527042.1"/>
    </source>
</evidence>
<comment type="caution">
    <text evidence="3">The sequence shown here is derived from an EMBL/GenBank/DDBJ whole genome shotgun (WGS) entry which is preliminary data.</text>
</comment>
<name>A0ABV7R1Q4_9RHOB</name>
<accession>A0ABV7R1Q4</accession>
<dbReference type="SUPFAM" id="SSF81324">
    <property type="entry name" value="Voltage-gated potassium channels"/>
    <property type="match status" value="1"/>
</dbReference>
<dbReference type="Gene3D" id="1.10.287.70">
    <property type="match status" value="1"/>
</dbReference>
<proteinExistence type="predicted"/>
<dbReference type="RefSeq" id="WP_374425208.1">
    <property type="nucleotide sequence ID" value="NZ_JBHRXJ010000002.1"/>
</dbReference>
<evidence type="ECO:0000313" key="4">
    <source>
        <dbReference type="Proteomes" id="UP001595721"/>
    </source>
</evidence>
<feature type="domain" description="Potassium channel" evidence="2">
    <location>
        <begin position="67"/>
        <end position="134"/>
    </location>
</feature>
<dbReference type="EMBL" id="JBHRXJ010000002">
    <property type="protein sequence ID" value="MFC3527042.1"/>
    <property type="molecule type" value="Genomic_DNA"/>
</dbReference>
<feature type="transmembrane region" description="Helical" evidence="1">
    <location>
        <begin position="116"/>
        <end position="137"/>
    </location>
</feature>
<evidence type="ECO:0000259" key="2">
    <source>
        <dbReference type="Pfam" id="PF07885"/>
    </source>
</evidence>
<sequence>MPMLYQIALGSVLMTGTIVLAGITVWLLELAAERHAPWFRREPRRIKLVLAVMCMSLWSLATISGGVWLWAVTFYHLNAFATMEEAVYFTLVTFTTLGYGDVLLPQSMRIMGGMAAVNGMLNIGVLTALLIETVRALRSRPPH</sequence>
<dbReference type="Pfam" id="PF07885">
    <property type="entry name" value="Ion_trans_2"/>
    <property type="match status" value="1"/>
</dbReference>
<feature type="transmembrane region" description="Helical" evidence="1">
    <location>
        <begin position="6"/>
        <end position="28"/>
    </location>
</feature>
<keyword evidence="4" id="KW-1185">Reference proteome</keyword>
<protein>
    <submittedName>
        <fullName evidence="3">Ion channel</fullName>
    </submittedName>
</protein>